<proteinExistence type="predicted"/>
<dbReference type="AlphaFoldDB" id="A0A3P7XRM0"/>
<dbReference type="EMBL" id="UZAL01000113">
    <property type="protein sequence ID" value="VDO68039.1"/>
    <property type="molecule type" value="Genomic_DNA"/>
</dbReference>
<evidence type="ECO:0000256" key="1">
    <source>
        <dbReference type="SAM" id="MobiDB-lite"/>
    </source>
</evidence>
<keyword evidence="3" id="KW-1185">Reference proteome</keyword>
<feature type="compositionally biased region" description="Polar residues" evidence="1">
    <location>
        <begin position="10"/>
        <end position="20"/>
    </location>
</feature>
<sequence>MAPVRLAFDSSPSKSPSTRLRLTGMLNGESRGAGVRLSLDSSPSNIFRYISIS</sequence>
<evidence type="ECO:0000313" key="2">
    <source>
        <dbReference type="EMBL" id="VDO68039.1"/>
    </source>
</evidence>
<accession>A0A3P7XRM0</accession>
<feature type="region of interest" description="Disordered" evidence="1">
    <location>
        <begin position="1"/>
        <end position="20"/>
    </location>
</feature>
<dbReference type="Proteomes" id="UP000269396">
    <property type="component" value="Unassembled WGS sequence"/>
</dbReference>
<gene>
    <name evidence="2" type="ORF">SMTD_LOCUS152</name>
</gene>
<name>A0A3P7XRM0_9TREM</name>
<reference evidence="2 3" key="1">
    <citation type="submission" date="2018-11" db="EMBL/GenBank/DDBJ databases">
        <authorList>
            <consortium name="Pathogen Informatics"/>
        </authorList>
    </citation>
    <scope>NUCLEOTIDE SEQUENCE [LARGE SCALE GENOMIC DNA]</scope>
    <source>
        <strain>Denwood</strain>
        <strain evidence="3">Zambia</strain>
    </source>
</reference>
<protein>
    <submittedName>
        <fullName evidence="2">Uncharacterized protein</fullName>
    </submittedName>
</protein>
<organism evidence="2 3">
    <name type="scientific">Schistosoma mattheei</name>
    <dbReference type="NCBI Taxonomy" id="31246"/>
    <lineage>
        <taxon>Eukaryota</taxon>
        <taxon>Metazoa</taxon>
        <taxon>Spiralia</taxon>
        <taxon>Lophotrochozoa</taxon>
        <taxon>Platyhelminthes</taxon>
        <taxon>Trematoda</taxon>
        <taxon>Digenea</taxon>
        <taxon>Strigeidida</taxon>
        <taxon>Schistosomatoidea</taxon>
        <taxon>Schistosomatidae</taxon>
        <taxon>Schistosoma</taxon>
    </lineage>
</organism>
<evidence type="ECO:0000313" key="3">
    <source>
        <dbReference type="Proteomes" id="UP000269396"/>
    </source>
</evidence>